<name>A0A7W7RUR4_9ACTN</name>
<keyword evidence="2" id="KW-1185">Reference proteome</keyword>
<gene>
    <name evidence="1" type="ORF">FHR32_002071</name>
</gene>
<dbReference type="RefSeq" id="WP_184754088.1">
    <property type="nucleotide sequence ID" value="NZ_BAABEK010000026.1"/>
</dbReference>
<comment type="caution">
    <text evidence="1">The sequence shown here is derived from an EMBL/GenBank/DDBJ whole genome shotgun (WGS) entry which is preliminary data.</text>
</comment>
<evidence type="ECO:0000313" key="2">
    <source>
        <dbReference type="Proteomes" id="UP000534286"/>
    </source>
</evidence>
<dbReference type="Proteomes" id="UP000534286">
    <property type="component" value="Unassembled WGS sequence"/>
</dbReference>
<protein>
    <submittedName>
        <fullName evidence="1">Uncharacterized protein</fullName>
    </submittedName>
</protein>
<proteinExistence type="predicted"/>
<organism evidence="1 2">
    <name type="scientific">Streptosporangium album</name>
    <dbReference type="NCBI Taxonomy" id="47479"/>
    <lineage>
        <taxon>Bacteria</taxon>
        <taxon>Bacillati</taxon>
        <taxon>Actinomycetota</taxon>
        <taxon>Actinomycetes</taxon>
        <taxon>Streptosporangiales</taxon>
        <taxon>Streptosporangiaceae</taxon>
        <taxon>Streptosporangium</taxon>
    </lineage>
</organism>
<evidence type="ECO:0000313" key="1">
    <source>
        <dbReference type="EMBL" id="MBB4937766.1"/>
    </source>
</evidence>
<dbReference type="EMBL" id="JACHJU010000001">
    <property type="protein sequence ID" value="MBB4937766.1"/>
    <property type="molecule type" value="Genomic_DNA"/>
</dbReference>
<dbReference type="AlphaFoldDB" id="A0A7W7RUR4"/>
<sequence length="47" mass="5190">MQGRRALLTGNALLEGDSAERIISDRVDDPENLRAELIRLISGIRGQ</sequence>
<reference evidence="1 2" key="1">
    <citation type="submission" date="2020-08" db="EMBL/GenBank/DDBJ databases">
        <title>Sequencing the genomes of 1000 actinobacteria strains.</title>
        <authorList>
            <person name="Klenk H.-P."/>
        </authorList>
    </citation>
    <scope>NUCLEOTIDE SEQUENCE [LARGE SCALE GENOMIC DNA]</scope>
    <source>
        <strain evidence="1 2">DSM 43023</strain>
    </source>
</reference>
<accession>A0A7W7RUR4</accession>